<dbReference type="EMBL" id="JASCZI010121426">
    <property type="protein sequence ID" value="MED6161691.1"/>
    <property type="molecule type" value="Genomic_DNA"/>
</dbReference>
<evidence type="ECO:0000313" key="1">
    <source>
        <dbReference type="EMBL" id="MED6161691.1"/>
    </source>
</evidence>
<organism evidence="1 2">
    <name type="scientific">Stylosanthes scabra</name>
    <dbReference type="NCBI Taxonomy" id="79078"/>
    <lineage>
        <taxon>Eukaryota</taxon>
        <taxon>Viridiplantae</taxon>
        <taxon>Streptophyta</taxon>
        <taxon>Embryophyta</taxon>
        <taxon>Tracheophyta</taxon>
        <taxon>Spermatophyta</taxon>
        <taxon>Magnoliopsida</taxon>
        <taxon>eudicotyledons</taxon>
        <taxon>Gunneridae</taxon>
        <taxon>Pentapetalae</taxon>
        <taxon>rosids</taxon>
        <taxon>fabids</taxon>
        <taxon>Fabales</taxon>
        <taxon>Fabaceae</taxon>
        <taxon>Papilionoideae</taxon>
        <taxon>50 kb inversion clade</taxon>
        <taxon>dalbergioids sensu lato</taxon>
        <taxon>Dalbergieae</taxon>
        <taxon>Pterocarpus clade</taxon>
        <taxon>Stylosanthes</taxon>
    </lineage>
</organism>
<comment type="caution">
    <text evidence="1">The sequence shown here is derived from an EMBL/GenBank/DDBJ whole genome shotgun (WGS) entry which is preliminary data.</text>
</comment>
<sequence length="106" mass="12007">MRSADLGRLTREVHVVGAADFETPRMLELRRGSVCMEPRAAIIPYIQEAGFEGPLRMRDFDVDGPLLWGPCWRMRPRFPAVVWSADVGYGRGVAGSQAAFERRREE</sequence>
<keyword evidence="2" id="KW-1185">Reference proteome</keyword>
<dbReference type="Proteomes" id="UP001341840">
    <property type="component" value="Unassembled WGS sequence"/>
</dbReference>
<evidence type="ECO:0000313" key="2">
    <source>
        <dbReference type="Proteomes" id="UP001341840"/>
    </source>
</evidence>
<proteinExistence type="predicted"/>
<reference evidence="1 2" key="1">
    <citation type="journal article" date="2023" name="Plants (Basel)">
        <title>Bridging the Gap: Combining Genomics and Transcriptomics Approaches to Understand Stylosanthes scabra, an Orphan Legume from the Brazilian Caatinga.</title>
        <authorList>
            <person name="Ferreira-Neto J.R.C."/>
            <person name="da Silva M.D."/>
            <person name="Binneck E."/>
            <person name="de Melo N.F."/>
            <person name="da Silva R.H."/>
            <person name="de Melo A.L.T.M."/>
            <person name="Pandolfi V."/>
            <person name="Bustamante F.O."/>
            <person name="Brasileiro-Vidal A.C."/>
            <person name="Benko-Iseppon A.M."/>
        </authorList>
    </citation>
    <scope>NUCLEOTIDE SEQUENCE [LARGE SCALE GENOMIC DNA]</scope>
    <source>
        <tissue evidence="1">Leaves</tissue>
    </source>
</reference>
<protein>
    <submittedName>
        <fullName evidence="1">Uncharacterized protein</fullName>
    </submittedName>
</protein>
<gene>
    <name evidence="1" type="ORF">PIB30_063148</name>
</gene>
<name>A0ABU6UKV2_9FABA</name>
<accession>A0ABU6UKV2</accession>